<dbReference type="PANTHER" id="PTHR38926">
    <property type="entry name" value="F-BOX DOMAIN CONTAINING PROTEIN, EXPRESSED"/>
    <property type="match status" value="1"/>
</dbReference>
<dbReference type="RefSeq" id="XP_029116498.1">
    <property type="nucleotide sequence ID" value="XM_029260665.1"/>
</dbReference>
<dbReference type="Gene3D" id="3.80.10.10">
    <property type="entry name" value="Ribonuclease Inhibitor"/>
    <property type="match status" value="1"/>
</dbReference>
<dbReference type="OrthoDB" id="764588at2759"/>
<sequence length="137" mass="15498">MPPPEPEWSLDGTADAKVDESEALAVANTMPKLEYLELAYGRFSDRGLDAILTSCCHLHVLDIRGCWKVDITEGIERKCHLIQSFKSPWYDEYEPVCSDHEEDDDEDVDGVDDAELVDVALLMNQMMRLGSFDQALF</sequence>
<dbReference type="AlphaFoldDB" id="A0A8N4EPT6"/>
<proteinExistence type="predicted"/>
<dbReference type="PANTHER" id="PTHR38926:SF81">
    <property type="entry name" value="F-BOX DOMAIN-CONTAINING PROTEIN"/>
    <property type="match status" value="1"/>
</dbReference>
<name>A0A8N4EPT6_ELAGV</name>
<dbReference type="InterPro" id="IPR032675">
    <property type="entry name" value="LRR_dom_sf"/>
</dbReference>
<keyword evidence="1" id="KW-1185">Reference proteome</keyword>
<reference evidence="2" key="1">
    <citation type="submission" date="2025-08" db="UniProtKB">
        <authorList>
            <consortium name="RefSeq"/>
        </authorList>
    </citation>
    <scope>IDENTIFICATION</scope>
</reference>
<dbReference type="SUPFAM" id="SSF52047">
    <property type="entry name" value="RNI-like"/>
    <property type="match status" value="1"/>
</dbReference>
<dbReference type="Proteomes" id="UP000504607">
    <property type="component" value="Unplaced"/>
</dbReference>
<dbReference type="KEGG" id="egu:105060945"/>
<gene>
    <name evidence="2" type="primary">LOC105060945</name>
</gene>
<protein>
    <submittedName>
        <fullName evidence="2">F-box protein SKIP19-like</fullName>
    </submittedName>
</protein>
<evidence type="ECO:0000313" key="2">
    <source>
        <dbReference type="RefSeq" id="XP_029116498.1"/>
    </source>
</evidence>
<evidence type="ECO:0000313" key="1">
    <source>
        <dbReference type="Proteomes" id="UP000504607"/>
    </source>
</evidence>
<organism evidence="1 2">
    <name type="scientific">Elaeis guineensis var. tenera</name>
    <name type="common">Oil palm</name>
    <dbReference type="NCBI Taxonomy" id="51953"/>
    <lineage>
        <taxon>Eukaryota</taxon>
        <taxon>Viridiplantae</taxon>
        <taxon>Streptophyta</taxon>
        <taxon>Embryophyta</taxon>
        <taxon>Tracheophyta</taxon>
        <taxon>Spermatophyta</taxon>
        <taxon>Magnoliopsida</taxon>
        <taxon>Liliopsida</taxon>
        <taxon>Arecaceae</taxon>
        <taxon>Arecoideae</taxon>
        <taxon>Cocoseae</taxon>
        <taxon>Elaeidinae</taxon>
        <taxon>Elaeis</taxon>
    </lineage>
</organism>
<accession>A0A8N4EPT6</accession>